<feature type="domain" description="D-isomer specific 2-hydroxyacid dehydrogenase NAD-binding" evidence="6">
    <location>
        <begin position="113"/>
        <end position="284"/>
    </location>
</feature>
<dbReference type="Pfam" id="PF00389">
    <property type="entry name" value="2-Hacid_dh"/>
    <property type="match status" value="1"/>
</dbReference>
<dbReference type="EMBL" id="JACCBV010000001">
    <property type="protein sequence ID" value="NYE18077.1"/>
    <property type="molecule type" value="Genomic_DNA"/>
</dbReference>
<dbReference type="InterPro" id="IPR006139">
    <property type="entry name" value="D-isomer_2_OHA_DH_cat_dom"/>
</dbReference>
<dbReference type="AlphaFoldDB" id="A0A7Y9GK99"/>
<evidence type="ECO:0000313" key="7">
    <source>
        <dbReference type="EMBL" id="NYE18077.1"/>
    </source>
</evidence>
<dbReference type="PANTHER" id="PTHR43761">
    <property type="entry name" value="D-ISOMER SPECIFIC 2-HYDROXYACID DEHYDROGENASE FAMILY PROTEIN (AFU_ORTHOLOGUE AFUA_1G13630)"/>
    <property type="match status" value="1"/>
</dbReference>
<dbReference type="InterPro" id="IPR050418">
    <property type="entry name" value="D-iso_2-hydroxyacid_DH_PdxB"/>
</dbReference>
<dbReference type="CDD" id="cd05299">
    <property type="entry name" value="CtBP_dh"/>
    <property type="match status" value="1"/>
</dbReference>
<name>A0A7Y9GK99_9MICO</name>
<keyword evidence="3" id="KW-0520">NAD</keyword>
<dbReference type="GO" id="GO:0004617">
    <property type="term" value="F:phosphoglycerate dehydrogenase activity"/>
    <property type="evidence" value="ECO:0007669"/>
    <property type="project" value="UniProtKB-EC"/>
</dbReference>
<dbReference type="EC" id="1.1.1.95" evidence="7"/>
<sequence length="309" mass="33127">MTHRILLTDLDLGTPELERDLISRHLDAELVARDCRTENDVLEAVREVRPDGIIVQWAPITDAVLAEAPGCRIVSRIGIGLDMVDLEAAARRGVLVKNVPHYCTEEVATHAVAMGLALWRQLPRLDHELRMGTWNAVGAADDIRRLSESTVGLIGMGRIGRLVADAYAAWGARVIVADPLVGDDAYERVALSTIAAEADLISIHAPLVPETHHIVDAAFLSTTVKRPVLVNVSRGALVDTLAAAVAVNDGVLSGLGLDVFESEPLPADHPVRRTPNTLISPHAAWSSVTALPELRRMAALNVVEALSGA</sequence>
<dbReference type="PANTHER" id="PTHR43761:SF1">
    <property type="entry name" value="D-ISOMER SPECIFIC 2-HYDROXYACID DEHYDROGENASE CATALYTIC DOMAIN-CONTAINING PROTEIN-RELATED"/>
    <property type="match status" value="1"/>
</dbReference>
<dbReference type="SUPFAM" id="SSF52283">
    <property type="entry name" value="Formate/glycerate dehydrogenase catalytic domain-like"/>
    <property type="match status" value="1"/>
</dbReference>
<dbReference type="InterPro" id="IPR006140">
    <property type="entry name" value="D-isomer_DH_NAD-bd"/>
</dbReference>
<proteinExistence type="inferred from homology"/>
<dbReference type="SUPFAM" id="SSF51735">
    <property type="entry name" value="NAD(P)-binding Rossmann-fold domains"/>
    <property type="match status" value="1"/>
</dbReference>
<reference evidence="7 8" key="1">
    <citation type="submission" date="2020-07" db="EMBL/GenBank/DDBJ databases">
        <title>Sequencing the genomes of 1000 actinobacteria strains.</title>
        <authorList>
            <person name="Klenk H.-P."/>
        </authorList>
    </citation>
    <scope>NUCLEOTIDE SEQUENCE [LARGE SCALE GENOMIC DNA]</scope>
    <source>
        <strain evidence="7 8">DSM 24662</strain>
    </source>
</reference>
<evidence type="ECO:0000256" key="1">
    <source>
        <dbReference type="ARBA" id="ARBA00005854"/>
    </source>
</evidence>
<dbReference type="Pfam" id="PF02826">
    <property type="entry name" value="2-Hacid_dh_C"/>
    <property type="match status" value="1"/>
</dbReference>
<organism evidence="7 8">
    <name type="scientific">Microbacterium immunditiarum</name>
    <dbReference type="NCBI Taxonomy" id="337480"/>
    <lineage>
        <taxon>Bacteria</taxon>
        <taxon>Bacillati</taxon>
        <taxon>Actinomycetota</taxon>
        <taxon>Actinomycetes</taxon>
        <taxon>Micrococcales</taxon>
        <taxon>Microbacteriaceae</taxon>
        <taxon>Microbacterium</taxon>
    </lineage>
</organism>
<evidence type="ECO:0000256" key="2">
    <source>
        <dbReference type="ARBA" id="ARBA00023002"/>
    </source>
</evidence>
<accession>A0A7Y9GK99</accession>
<comment type="caution">
    <text evidence="7">The sequence shown here is derived from an EMBL/GenBank/DDBJ whole genome shotgun (WGS) entry which is preliminary data.</text>
</comment>
<protein>
    <submittedName>
        <fullName evidence="7">D-3-phosphoglycerate dehydrogenase</fullName>
        <ecNumber evidence="7">1.1.1.95</ecNumber>
    </submittedName>
</protein>
<keyword evidence="8" id="KW-1185">Reference proteome</keyword>
<evidence type="ECO:0000313" key="8">
    <source>
        <dbReference type="Proteomes" id="UP000576969"/>
    </source>
</evidence>
<evidence type="ECO:0000259" key="6">
    <source>
        <dbReference type="Pfam" id="PF02826"/>
    </source>
</evidence>
<gene>
    <name evidence="7" type="ORF">BJ991_000105</name>
</gene>
<comment type="similarity">
    <text evidence="1 4">Belongs to the D-isomer specific 2-hydroxyacid dehydrogenase family.</text>
</comment>
<dbReference type="GO" id="GO:0051287">
    <property type="term" value="F:NAD binding"/>
    <property type="evidence" value="ECO:0007669"/>
    <property type="project" value="InterPro"/>
</dbReference>
<dbReference type="GO" id="GO:0003714">
    <property type="term" value="F:transcription corepressor activity"/>
    <property type="evidence" value="ECO:0007669"/>
    <property type="project" value="InterPro"/>
</dbReference>
<dbReference type="Gene3D" id="3.40.50.720">
    <property type="entry name" value="NAD(P)-binding Rossmann-like Domain"/>
    <property type="match status" value="2"/>
</dbReference>
<dbReference type="RefSeq" id="WP_179486514.1">
    <property type="nucleotide sequence ID" value="NZ_JACCBV010000001.1"/>
</dbReference>
<keyword evidence="2 4" id="KW-0560">Oxidoreductase</keyword>
<dbReference type="InterPro" id="IPR036291">
    <property type="entry name" value="NAD(P)-bd_dom_sf"/>
</dbReference>
<feature type="domain" description="D-isomer specific 2-hydroxyacid dehydrogenase catalytic" evidence="5">
    <location>
        <begin position="19"/>
        <end position="308"/>
    </location>
</feature>
<dbReference type="InterPro" id="IPR043322">
    <property type="entry name" value="CtBP"/>
</dbReference>
<evidence type="ECO:0000256" key="4">
    <source>
        <dbReference type="RuleBase" id="RU003719"/>
    </source>
</evidence>
<evidence type="ECO:0000256" key="3">
    <source>
        <dbReference type="ARBA" id="ARBA00023027"/>
    </source>
</evidence>
<dbReference type="Proteomes" id="UP000576969">
    <property type="component" value="Unassembled WGS sequence"/>
</dbReference>
<evidence type="ECO:0000259" key="5">
    <source>
        <dbReference type="Pfam" id="PF00389"/>
    </source>
</evidence>